<dbReference type="Gene3D" id="3.40.50.2300">
    <property type="match status" value="2"/>
</dbReference>
<keyword evidence="2" id="KW-1185">Reference proteome</keyword>
<sequence length="387" mass="42620">MNLDKTPVKIGFLYSRTGVTSVVESQQREAAILAVEEINQDGGLLGEELLFSGCDTRSNPAAFRAEGARLLSEERVDALFGCYMSSCRKAVLQTVNDHKSTLFYPTHYEGFEYAKGCIYSGATPNQSAKWLADFMTQTYGGRFFFVGSNYIFPYEINRLMRDLLSNRGADVVDEVYIPLGSSGDEIDCVINRIKQSQPVIVFSTLVGTDAVDFYRAYDNAGFDRTIMPICSVTAGEPEMAAMGRSAAEGNIKAAPYFSVIDSDVNRRFVTRFRERFGEEASLCAEAEAAYFQIKLFAEAVRQAGGTDRDDLLRVLPTFSLEAPQGLVRVDAATNHTVLWPRVAIVDADGKFRIVREASSPVIPSPYLIQLEDPVALSHAAFAKSSLS</sequence>
<protein>
    <submittedName>
        <fullName evidence="1">Aliphatic amidase expression-regulating protein</fullName>
    </submittedName>
</protein>
<accession>A0A1V0RLW2</accession>
<dbReference type="InterPro" id="IPR028082">
    <property type="entry name" value="Peripla_BP_I"/>
</dbReference>
<evidence type="ECO:0000313" key="1">
    <source>
        <dbReference type="EMBL" id="ARE82655.1"/>
    </source>
</evidence>
<organism evidence="1 2">
    <name type="scientific">Roseovarius mucosus</name>
    <dbReference type="NCBI Taxonomy" id="215743"/>
    <lineage>
        <taxon>Bacteria</taxon>
        <taxon>Pseudomonadati</taxon>
        <taxon>Pseudomonadota</taxon>
        <taxon>Alphaproteobacteria</taxon>
        <taxon>Rhodobacterales</taxon>
        <taxon>Roseobacteraceae</taxon>
        <taxon>Roseovarius</taxon>
    </lineage>
</organism>
<dbReference type="AlphaFoldDB" id="A0A1V0RLW2"/>
<dbReference type="EMBL" id="CP020474">
    <property type="protein sequence ID" value="ARE82655.1"/>
    <property type="molecule type" value="Genomic_DNA"/>
</dbReference>
<dbReference type="OrthoDB" id="9802022at2"/>
<dbReference type="PANTHER" id="PTHR47628">
    <property type="match status" value="1"/>
</dbReference>
<dbReference type="CDD" id="cd06357">
    <property type="entry name" value="PBP1_AmiC"/>
    <property type="match status" value="1"/>
</dbReference>
<name>A0A1V0RLW2_9RHOB</name>
<dbReference type="RefSeq" id="WP_081506717.1">
    <property type="nucleotide sequence ID" value="NZ_CP020474.1"/>
</dbReference>
<dbReference type="KEGG" id="rmm:ROSMUCSMR3_01160"/>
<dbReference type="SUPFAM" id="SSF53822">
    <property type="entry name" value="Periplasmic binding protein-like I"/>
    <property type="match status" value="1"/>
</dbReference>
<gene>
    <name evidence="1" type="primary">amiC</name>
    <name evidence="1" type="ORF">ROSMUCSMR3_01160</name>
</gene>
<dbReference type="PANTHER" id="PTHR47628:SF1">
    <property type="entry name" value="ALIPHATIC AMIDASE EXPRESSION-REGULATING PROTEIN"/>
    <property type="match status" value="1"/>
</dbReference>
<proteinExistence type="predicted"/>
<reference evidence="1 2" key="1">
    <citation type="submission" date="2017-03" db="EMBL/GenBank/DDBJ databases">
        <title>Genome Sequence of Roseovarius mucosus strain SMR3 Isolated from a culture of the Diatom Skeletonema marinoi.</title>
        <authorList>
            <person name="Topel M."/>
            <person name="Pinder M."/>
            <person name="Johansson O.N."/>
            <person name="Kourtchenko O."/>
            <person name="Godhe A."/>
            <person name="Clarke A.K."/>
        </authorList>
    </citation>
    <scope>NUCLEOTIDE SEQUENCE [LARGE SCALE GENOMIC DNA]</scope>
    <source>
        <strain evidence="1 2">SMR3</strain>
    </source>
</reference>
<dbReference type="InterPro" id="IPR039570">
    <property type="entry name" value="AmiC_PBP1"/>
</dbReference>
<evidence type="ECO:0000313" key="2">
    <source>
        <dbReference type="Proteomes" id="UP000192273"/>
    </source>
</evidence>
<dbReference type="Pfam" id="PF13433">
    <property type="entry name" value="Peripla_BP_5"/>
    <property type="match status" value="1"/>
</dbReference>
<dbReference type="GO" id="GO:0033218">
    <property type="term" value="F:amide binding"/>
    <property type="evidence" value="ECO:0007669"/>
    <property type="project" value="InterPro"/>
</dbReference>
<dbReference type="Proteomes" id="UP000192273">
    <property type="component" value="Chromosome"/>
</dbReference>